<evidence type="ECO:0000313" key="3">
    <source>
        <dbReference type="Proteomes" id="UP000660862"/>
    </source>
</evidence>
<evidence type="ECO:0000256" key="1">
    <source>
        <dbReference type="SAM" id="SignalP"/>
    </source>
</evidence>
<reference evidence="2" key="1">
    <citation type="journal article" date="2014" name="Int. J. Syst. Evol. Microbiol.">
        <title>Complete genome sequence of Corynebacterium casei LMG S-19264T (=DSM 44701T), isolated from a smear-ripened cheese.</title>
        <authorList>
            <consortium name="US DOE Joint Genome Institute (JGI-PGF)"/>
            <person name="Walter F."/>
            <person name="Albersmeier A."/>
            <person name="Kalinowski J."/>
            <person name="Ruckert C."/>
        </authorList>
    </citation>
    <scope>NUCLEOTIDE SEQUENCE</scope>
    <source>
        <strain evidence="2">CGMCC 1.12195</strain>
    </source>
</reference>
<dbReference type="Proteomes" id="UP000660862">
    <property type="component" value="Unassembled WGS sequence"/>
</dbReference>
<comment type="caution">
    <text evidence="2">The sequence shown here is derived from an EMBL/GenBank/DDBJ whole genome shotgun (WGS) entry which is preliminary data.</text>
</comment>
<sequence>MRKAAAKSLQLVLITSVLASCAQHQARQGNEGEQRVFMRADSTAAYTEVTDHYAQERSGMGMGNAFLWYMAFRHLGGGFGYANNSLHPQSIAGTNAGKAAAYQAQRGGFGRSAASAPRSSYGS</sequence>
<evidence type="ECO:0000313" key="2">
    <source>
        <dbReference type="EMBL" id="GGG96947.1"/>
    </source>
</evidence>
<dbReference type="PROSITE" id="PS51257">
    <property type="entry name" value="PROKAR_LIPOPROTEIN"/>
    <property type="match status" value="1"/>
</dbReference>
<gene>
    <name evidence="2" type="ORF">GCM10007415_35300</name>
</gene>
<accession>A0A917HY11</accession>
<evidence type="ECO:0008006" key="4">
    <source>
        <dbReference type="Google" id="ProtNLM"/>
    </source>
</evidence>
<keyword evidence="3" id="KW-1185">Reference proteome</keyword>
<protein>
    <recommendedName>
        <fullName evidence="4">Lipoprotein</fullName>
    </recommendedName>
</protein>
<dbReference type="RefSeq" id="WP_188507406.1">
    <property type="nucleotide sequence ID" value="NZ_BMER01000004.1"/>
</dbReference>
<dbReference type="AlphaFoldDB" id="A0A917HY11"/>
<keyword evidence="1" id="KW-0732">Signal</keyword>
<organism evidence="2 3">
    <name type="scientific">Parapedobacter pyrenivorans</name>
    <dbReference type="NCBI Taxonomy" id="1305674"/>
    <lineage>
        <taxon>Bacteria</taxon>
        <taxon>Pseudomonadati</taxon>
        <taxon>Bacteroidota</taxon>
        <taxon>Sphingobacteriia</taxon>
        <taxon>Sphingobacteriales</taxon>
        <taxon>Sphingobacteriaceae</taxon>
        <taxon>Parapedobacter</taxon>
    </lineage>
</organism>
<reference evidence="2" key="2">
    <citation type="submission" date="2020-09" db="EMBL/GenBank/DDBJ databases">
        <authorList>
            <person name="Sun Q."/>
            <person name="Zhou Y."/>
        </authorList>
    </citation>
    <scope>NUCLEOTIDE SEQUENCE</scope>
    <source>
        <strain evidence="2">CGMCC 1.12195</strain>
    </source>
</reference>
<feature type="chain" id="PRO_5036747279" description="Lipoprotein" evidence="1">
    <location>
        <begin position="20"/>
        <end position="123"/>
    </location>
</feature>
<proteinExistence type="predicted"/>
<name>A0A917HY11_9SPHI</name>
<feature type="signal peptide" evidence="1">
    <location>
        <begin position="1"/>
        <end position="19"/>
    </location>
</feature>
<dbReference type="EMBL" id="BMER01000004">
    <property type="protein sequence ID" value="GGG96947.1"/>
    <property type="molecule type" value="Genomic_DNA"/>
</dbReference>